<feature type="region of interest" description="Disordered" evidence="2">
    <location>
        <begin position="1582"/>
        <end position="1602"/>
    </location>
</feature>
<reference evidence="3 4" key="1">
    <citation type="journal article" date="2016" name="Proc. Natl. Acad. Sci. U.S.A.">
        <title>Comparative genomics of biotechnologically important yeasts.</title>
        <authorList>
            <person name="Riley R."/>
            <person name="Haridas S."/>
            <person name="Wolfe K.H."/>
            <person name="Lopes M.R."/>
            <person name="Hittinger C.T."/>
            <person name="Goeker M."/>
            <person name="Salamov A.A."/>
            <person name="Wisecaver J.H."/>
            <person name="Long T.M."/>
            <person name="Calvey C.H."/>
            <person name="Aerts A.L."/>
            <person name="Barry K.W."/>
            <person name="Choi C."/>
            <person name="Clum A."/>
            <person name="Coughlan A.Y."/>
            <person name="Deshpande S."/>
            <person name="Douglass A.P."/>
            <person name="Hanson S.J."/>
            <person name="Klenk H.-P."/>
            <person name="LaButti K.M."/>
            <person name="Lapidus A."/>
            <person name="Lindquist E.A."/>
            <person name="Lipzen A.M."/>
            <person name="Meier-Kolthoff J.P."/>
            <person name="Ohm R.A."/>
            <person name="Otillar R.P."/>
            <person name="Pangilinan J.L."/>
            <person name="Peng Y."/>
            <person name="Rokas A."/>
            <person name="Rosa C.A."/>
            <person name="Scheuner C."/>
            <person name="Sibirny A.A."/>
            <person name="Slot J.C."/>
            <person name="Stielow J.B."/>
            <person name="Sun H."/>
            <person name="Kurtzman C.P."/>
            <person name="Blackwell M."/>
            <person name="Grigoriev I.V."/>
            <person name="Jeffries T.W."/>
        </authorList>
    </citation>
    <scope>NUCLEOTIDE SEQUENCE [LARGE SCALE GENOMIC DNA]</scope>
    <source>
        <strain evidence="3 4">DSM 6958</strain>
    </source>
</reference>
<feature type="compositionally biased region" description="Basic and acidic residues" evidence="2">
    <location>
        <begin position="580"/>
        <end position="595"/>
    </location>
</feature>
<dbReference type="InterPro" id="IPR006597">
    <property type="entry name" value="Sel1-like"/>
</dbReference>
<feature type="compositionally biased region" description="Polar residues" evidence="2">
    <location>
        <begin position="1590"/>
        <end position="1602"/>
    </location>
</feature>
<dbReference type="Gene3D" id="1.25.40.10">
    <property type="entry name" value="Tetratricopeptide repeat domain"/>
    <property type="match status" value="2"/>
</dbReference>
<dbReference type="PANTHER" id="PTHR46430:SF2">
    <property type="entry name" value="CHITIN SYNTHASE REGULATORY FACTOR 4"/>
    <property type="match status" value="1"/>
</dbReference>
<feature type="region of interest" description="Disordered" evidence="2">
    <location>
        <begin position="852"/>
        <end position="898"/>
    </location>
</feature>
<dbReference type="Proteomes" id="UP000095009">
    <property type="component" value="Unassembled WGS sequence"/>
</dbReference>
<accession>A0A1E3PJJ6</accession>
<feature type="region of interest" description="Disordered" evidence="2">
    <location>
        <begin position="2177"/>
        <end position="2256"/>
    </location>
</feature>
<dbReference type="Pfam" id="PF08238">
    <property type="entry name" value="Sel1"/>
    <property type="match status" value="3"/>
</dbReference>
<feature type="compositionally biased region" description="Polar residues" evidence="2">
    <location>
        <begin position="1401"/>
        <end position="1412"/>
    </location>
</feature>
<dbReference type="SUPFAM" id="SSF81901">
    <property type="entry name" value="HCP-like"/>
    <property type="match status" value="2"/>
</dbReference>
<gene>
    <name evidence="3" type="ORF">NADFUDRAFT_65507</name>
</gene>
<feature type="compositionally biased region" description="Low complexity" evidence="2">
    <location>
        <begin position="1655"/>
        <end position="1666"/>
    </location>
</feature>
<feature type="region of interest" description="Disordered" evidence="2">
    <location>
        <begin position="318"/>
        <end position="341"/>
    </location>
</feature>
<dbReference type="EMBL" id="KV454409">
    <property type="protein sequence ID" value="ODQ65626.1"/>
    <property type="molecule type" value="Genomic_DNA"/>
</dbReference>
<feature type="region of interest" description="Disordered" evidence="2">
    <location>
        <begin position="2039"/>
        <end position="2061"/>
    </location>
</feature>
<feature type="compositionally biased region" description="Basic and acidic residues" evidence="2">
    <location>
        <begin position="1267"/>
        <end position="1281"/>
    </location>
</feature>
<feature type="region of interest" description="Disordered" evidence="2">
    <location>
        <begin position="1617"/>
        <end position="1678"/>
    </location>
</feature>
<dbReference type="SMART" id="SM00671">
    <property type="entry name" value="SEL1"/>
    <property type="match status" value="5"/>
</dbReference>
<feature type="compositionally biased region" description="Basic and acidic residues" evidence="2">
    <location>
        <begin position="852"/>
        <end position="865"/>
    </location>
</feature>
<evidence type="ECO:0000313" key="4">
    <source>
        <dbReference type="Proteomes" id="UP000095009"/>
    </source>
</evidence>
<evidence type="ECO:0000256" key="1">
    <source>
        <dbReference type="ARBA" id="ARBA00022737"/>
    </source>
</evidence>
<feature type="region of interest" description="Disordered" evidence="2">
    <location>
        <begin position="1267"/>
        <end position="1286"/>
    </location>
</feature>
<organism evidence="3 4">
    <name type="scientific">Nadsonia fulvescens var. elongata DSM 6958</name>
    <dbReference type="NCBI Taxonomy" id="857566"/>
    <lineage>
        <taxon>Eukaryota</taxon>
        <taxon>Fungi</taxon>
        <taxon>Dikarya</taxon>
        <taxon>Ascomycota</taxon>
        <taxon>Saccharomycotina</taxon>
        <taxon>Dipodascomycetes</taxon>
        <taxon>Dipodascales</taxon>
        <taxon>Dipodascales incertae sedis</taxon>
        <taxon>Nadsonia</taxon>
    </lineage>
</organism>
<keyword evidence="1" id="KW-0677">Repeat</keyword>
<feature type="region of interest" description="Disordered" evidence="2">
    <location>
        <begin position="2093"/>
        <end position="2130"/>
    </location>
</feature>
<evidence type="ECO:0000313" key="3">
    <source>
        <dbReference type="EMBL" id="ODQ65626.1"/>
    </source>
</evidence>
<evidence type="ECO:0008006" key="5">
    <source>
        <dbReference type="Google" id="ProtNLM"/>
    </source>
</evidence>
<feature type="region of interest" description="Disordered" evidence="2">
    <location>
        <begin position="1771"/>
        <end position="1794"/>
    </location>
</feature>
<proteinExistence type="predicted"/>
<feature type="compositionally biased region" description="Low complexity" evidence="2">
    <location>
        <begin position="2099"/>
        <end position="2110"/>
    </location>
</feature>
<dbReference type="PANTHER" id="PTHR46430">
    <property type="entry name" value="PROTEIN SKT5-RELATED"/>
    <property type="match status" value="1"/>
</dbReference>
<name>A0A1E3PJJ6_9ASCO</name>
<feature type="region of interest" description="Disordered" evidence="2">
    <location>
        <begin position="1396"/>
        <end position="1450"/>
    </location>
</feature>
<dbReference type="STRING" id="857566.A0A1E3PJJ6"/>
<protein>
    <recommendedName>
        <fullName evidence="5">HCP-like protein</fullName>
    </recommendedName>
</protein>
<keyword evidence="4" id="KW-1185">Reference proteome</keyword>
<sequence length="2271" mass="254005">MNINTGGSSVRNIAGSNITEAKVKSRNIIQTNLEFRFPDHLFPELDQQLCRFYSNNLLPLSPRAKLTRLIKDFHHRVVPSQLVQAKYPDFYTTRIDEKCNPTFDFIWARELLHFVDLHGYCYDLGMSDEIINMAKNIIVSLYKQGHRHYKSSNNKPSIDKNDTSLSAPVDKKTYSRSLHIIGQWYLHGSLNITQDLTKAIQFFTQSAKLGGARSYYQLGIEFELVKESVLALKYYRLGASEKYHDAACHYRLAIAYLRGGQLGLSSTGNLNLGLEHLCQAVKSSDTDCAQPAYLYGLIQLGEALHIAAPNRKYIMKPPFSRHNQSQREGPVSSKLRSYGKGNPPNLRQCGIKAIEYAAWLGFPLAMIRMGKAWQNGECGFNPMISLTYFYSAARQQQFQNWQSIKSSNDDSNRPVPSISKDNEANGVAELEIAKWFLSGDYNDENSELQINEEWAYKFTLMAAKLNNEVAEFAMGYYFEVGIYVVADIDQAQFWYVKASHNGSEDATRRLQEIQLLKKQSSSNITSGSQPSQAEVKTYSALLPPGTPINDRCNHDRMMELKRQKTRNLRQKYTDGLKALDNNKESKDSKKSEANEAAHNTSVIQVIQEINSSKCANDNLEDVCAYYESYPDVLPALAQFGITLEATHIIENNDFASDILQPSSSSFSIQELYQPVVEDEISKSPVQLPSDMTTRVNGENDLSLAQEMILIEKLGTLTTNDAVGDCIDNNKTQRLNSIRNSSDIINFPNNITSGEMPNQVVKSDKIAVNASAVNVPTTVVFTNSIEAKTHKVIQPTRHSEINDTTLPDLNSKILLETQKQLQQLKDQQELQKQQLEQLQKLQVQQQESRLKLEKNKFNNKSDKQDLENNPLHNFSKENELASRELLAPSNTGEATKDNKTSVRARATFFEEQAKLLQNPQNQSTLRLRRFRSTASSPIKLWLEIEEEELQNSKINQMNEIFRMQRRMERMERMERIRARRAAELGETDTAYLDSDYSLENDHSMSYDYSFDENESFIYAAGKENNSENKAVVPTNDFLNELNDNSTVSNKDSAIQDHDNSNQPTPKLFLDKKFALLGTTPALPLPPKNVNPALISQGLAKTFSIVASKDNGKQIDASDADRLITEKEPKASGEFIAIPASGNEEIKNSDVTDKNKTEENVSLQDLSTIQFSNGVDTNSDQPEGINGASSKLTTKEIVSEQPVAIMKIIPQPETAHSEVVYQKSAKNEITRLEKKAPISPQALEDKGFLGTFDVDASKDSIYNLQEKELKHTKESKSGEHKDSSPIINTESLLEYSSTGEENPLIIKTNQYGIEEGNFARFVNKLPHEKITVLNFFESTVSVEKNIEFSPFNEGIKKPAPPIEENPKIIGSKECSVFSIGIDPSSDQTLTEIIQPSREDVSNIKINENPSQSSPEMVAADDTEPNHNDAIQAPSGSDKSSSDKPHNSLYRTQHIKNTNLLRCDLSPSEKSLVEKDNAKEKLNCSLDNLISSKDCNDDGEIESFTQLPKSCTLPEKSNDSLSETNFIQDNNQKIQKIDFKISKTISLTENLCNISEDIQTFPNIYDNKAETRSDESDWVDETDWADEDESHFNGDSSTVSENTDKSFTPILSDTALCLDVSDPSESSTENTLSERNINDNLQGSDSPDILNQHSVLTSNLNKSKWSSDSSPKKDRKLKSNRKYSIINGAVTPSPDELYSVDDLSNSFGKPSIPLKNTEHKSLFYSSQNSYVDAAQDNSYRESDKSHENSNPVISTLSKSSISLPVASNYRLKKLPGLPSSKESISNSEEDAPLTDVNKGPYKPEVILGSTKLIHPRSAPVSARSSITSHHSLLSPVSPPKFTSRVSANTMNSPSRSLTSNISLSVVPTIYSSNEKFITNPNSGTSSLFDFTSDCSVDSAFFGKSKRKKDEGLQYEKYLPMGMSVKYVGSDIPKTLPKLSKPNKLTKLHLPKQCLSQPKLAPSFDNSFGNSAQTSQYNNLNVLQGDAGMNISYQPDSESPADLAPQRLGLRSPSAKIPGKSLINSIPEKSGSFVNIKPLISPISPGAKNHNPHHESSGLTSKPRPQMRAINSNERYQYAISQSQSNPQLHSWCADRRNQPNISSTSSSFSSNSSPERCQQHAVPKAHSNPNLRVRSPEKIHQFSNSYSWNPQLNIQMRNGSPERQQFISLSSQPDIQLKSKNSDRNFLHTDSYSSQSSFQRNNQYSSDGLQSVHNNFTADGDGHRKILSNESNLPRYHNKSRNRSPLRSSFNSPDELDMTNKSLYPVVDMRPSQD</sequence>
<dbReference type="InterPro" id="IPR011990">
    <property type="entry name" value="TPR-like_helical_dom_sf"/>
</dbReference>
<feature type="compositionally biased region" description="Polar residues" evidence="2">
    <location>
        <begin position="1620"/>
        <end position="1654"/>
    </location>
</feature>
<dbReference type="OrthoDB" id="4095816at2759"/>
<dbReference type="InterPro" id="IPR051726">
    <property type="entry name" value="Chitin_Synth_Reg"/>
</dbReference>
<evidence type="ECO:0000256" key="2">
    <source>
        <dbReference type="SAM" id="MobiDB-lite"/>
    </source>
</evidence>
<feature type="region of interest" description="Disordered" evidence="2">
    <location>
        <begin position="574"/>
        <end position="596"/>
    </location>
</feature>
<feature type="compositionally biased region" description="Polar residues" evidence="2">
    <location>
        <begin position="2185"/>
        <end position="2214"/>
    </location>
</feature>